<dbReference type="OrthoDB" id="9771835at2"/>
<evidence type="ECO:0000256" key="2">
    <source>
        <dbReference type="ARBA" id="ARBA00023002"/>
    </source>
</evidence>
<keyword evidence="3" id="KW-0786">Thiamine pyrophosphate</keyword>
<dbReference type="InterPro" id="IPR029061">
    <property type="entry name" value="THDP-binding"/>
</dbReference>
<evidence type="ECO:0000256" key="3">
    <source>
        <dbReference type="ARBA" id="ARBA00023052"/>
    </source>
</evidence>
<dbReference type="AlphaFoldDB" id="A0A1H2TMD8"/>
<protein>
    <submittedName>
        <fullName evidence="5">Pyruvate dehydrogenase E1 component beta subunit</fullName>
    </submittedName>
</protein>
<dbReference type="InterPro" id="IPR009014">
    <property type="entry name" value="Transketo_C/PFOR_II"/>
</dbReference>
<dbReference type="FunFam" id="3.40.50.970:FF:000001">
    <property type="entry name" value="Pyruvate dehydrogenase E1 beta subunit"/>
    <property type="match status" value="1"/>
</dbReference>
<dbReference type="Gene3D" id="3.40.50.920">
    <property type="match status" value="1"/>
</dbReference>
<reference evidence="5 6" key="1">
    <citation type="submission" date="2016-10" db="EMBL/GenBank/DDBJ databases">
        <authorList>
            <person name="de Groot N.N."/>
        </authorList>
    </citation>
    <scope>NUCLEOTIDE SEQUENCE [LARGE SCALE GENOMIC DNA]</scope>
    <source>
        <strain evidence="5 6">DSM 23126</strain>
    </source>
</reference>
<evidence type="ECO:0000313" key="5">
    <source>
        <dbReference type="EMBL" id="SDW44865.1"/>
    </source>
</evidence>
<sequence length="341" mass="36621">MQSSAVNSSNNKETTRSITFAEAVREALSQEMREDQDVFILGEDIGVYGGAFGVTRGMIEEFGPERIRNTPISEAAITGAAIGSALTGMKPVVELQFSDFITIAMDQLANQAAKLRYMYGGKGNVPMVLRTPSGSGTGAAAQHSQSLEAWVAHVPGLKVVQPSTASDAKGLLKAAIADPNPVIFYEHKLLYKTEEHVPEAAYTIPLGEADVKREGTDVTIVATAVMVHKALEAAEKLAEEGIDVEVIDPRTLVPLDEQTIVDSVKKTGKVIVVHEAVKRGGYGGEIASMIAESEAFDYLDAPVRRLGALPIPVPYNPALERAMVPQVDDIMQVARDSVHRR</sequence>
<dbReference type="Pfam" id="PF02779">
    <property type="entry name" value="Transket_pyr"/>
    <property type="match status" value="1"/>
</dbReference>
<dbReference type="CDD" id="cd07036">
    <property type="entry name" value="TPP_PYR_E1-PDHc-beta_like"/>
    <property type="match status" value="1"/>
</dbReference>
<keyword evidence="5" id="KW-0670">Pyruvate</keyword>
<dbReference type="PANTHER" id="PTHR43257">
    <property type="entry name" value="PYRUVATE DEHYDROGENASE E1 COMPONENT BETA SUBUNIT"/>
    <property type="match status" value="1"/>
</dbReference>
<dbReference type="FunFam" id="3.40.50.920:FF:000001">
    <property type="entry name" value="Pyruvate dehydrogenase E1 beta subunit"/>
    <property type="match status" value="1"/>
</dbReference>
<evidence type="ECO:0000313" key="6">
    <source>
        <dbReference type="Proteomes" id="UP000199488"/>
    </source>
</evidence>
<dbReference type="Gene3D" id="3.40.50.970">
    <property type="match status" value="1"/>
</dbReference>
<keyword evidence="6" id="KW-1185">Reference proteome</keyword>
<comment type="cofactor">
    <cofactor evidence="1">
        <name>thiamine diphosphate</name>
        <dbReference type="ChEBI" id="CHEBI:58937"/>
    </cofactor>
</comment>
<dbReference type="GO" id="GO:0016491">
    <property type="term" value="F:oxidoreductase activity"/>
    <property type="evidence" value="ECO:0007669"/>
    <property type="project" value="UniProtKB-KW"/>
</dbReference>
<evidence type="ECO:0000259" key="4">
    <source>
        <dbReference type="SMART" id="SM00861"/>
    </source>
</evidence>
<dbReference type="RefSeq" id="WP_091613093.1">
    <property type="nucleotide sequence ID" value="NZ_FNNC01000002.1"/>
</dbReference>
<proteinExistence type="predicted"/>
<feature type="domain" description="Transketolase-like pyrimidine-binding" evidence="4">
    <location>
        <begin position="18"/>
        <end position="193"/>
    </location>
</feature>
<dbReference type="Pfam" id="PF02780">
    <property type="entry name" value="Transketolase_C"/>
    <property type="match status" value="1"/>
</dbReference>
<organism evidence="5 6">
    <name type="scientific">Marinococcus luteus</name>
    <dbReference type="NCBI Taxonomy" id="1122204"/>
    <lineage>
        <taxon>Bacteria</taxon>
        <taxon>Bacillati</taxon>
        <taxon>Bacillota</taxon>
        <taxon>Bacilli</taxon>
        <taxon>Bacillales</taxon>
        <taxon>Bacillaceae</taxon>
        <taxon>Marinococcus</taxon>
    </lineage>
</organism>
<name>A0A1H2TMD8_9BACI</name>
<dbReference type="NCBIfam" id="NF006667">
    <property type="entry name" value="PRK09212.1"/>
    <property type="match status" value="1"/>
</dbReference>
<evidence type="ECO:0000256" key="1">
    <source>
        <dbReference type="ARBA" id="ARBA00001964"/>
    </source>
</evidence>
<dbReference type="SMART" id="SM00861">
    <property type="entry name" value="Transket_pyr"/>
    <property type="match status" value="1"/>
</dbReference>
<dbReference type="EMBL" id="FNNC01000002">
    <property type="protein sequence ID" value="SDW44865.1"/>
    <property type="molecule type" value="Genomic_DNA"/>
</dbReference>
<dbReference type="SUPFAM" id="SSF52922">
    <property type="entry name" value="TK C-terminal domain-like"/>
    <property type="match status" value="1"/>
</dbReference>
<dbReference type="InterPro" id="IPR005475">
    <property type="entry name" value="Transketolase-like_Pyr-bd"/>
</dbReference>
<accession>A0A1H2TMD8</accession>
<dbReference type="SUPFAM" id="SSF52518">
    <property type="entry name" value="Thiamin diphosphate-binding fold (THDP-binding)"/>
    <property type="match status" value="1"/>
</dbReference>
<dbReference type="STRING" id="1122204.SAMN05421781_1470"/>
<dbReference type="InterPro" id="IPR033248">
    <property type="entry name" value="Transketolase_C"/>
</dbReference>
<keyword evidence="2" id="KW-0560">Oxidoreductase</keyword>
<gene>
    <name evidence="5" type="ORF">SAMN05421781_1470</name>
</gene>
<dbReference type="Proteomes" id="UP000199488">
    <property type="component" value="Unassembled WGS sequence"/>
</dbReference>
<dbReference type="PANTHER" id="PTHR43257:SF2">
    <property type="entry name" value="PYRUVATE DEHYDROGENASE E1 COMPONENT SUBUNIT BETA"/>
    <property type="match status" value="1"/>
</dbReference>